<keyword evidence="2" id="KW-0819">tRNA processing</keyword>
<dbReference type="GO" id="GO:0005730">
    <property type="term" value="C:nucleolus"/>
    <property type="evidence" value="ECO:0007669"/>
    <property type="project" value="TreeGrafter"/>
</dbReference>
<gene>
    <name evidence="3" type="ORF">MICPUCDRAFT_60359</name>
</gene>
<evidence type="ECO:0000313" key="3">
    <source>
        <dbReference type="EMBL" id="EEH55252.1"/>
    </source>
</evidence>
<dbReference type="SUPFAM" id="SSF160350">
    <property type="entry name" value="Rnp2-like"/>
    <property type="match status" value="1"/>
</dbReference>
<keyword evidence="4" id="KW-1185">Reference proteome</keyword>
<dbReference type="RefSeq" id="XP_003060483.1">
    <property type="nucleotide sequence ID" value="XM_003060437.1"/>
</dbReference>
<evidence type="ECO:0000256" key="2">
    <source>
        <dbReference type="ARBA" id="ARBA00022694"/>
    </source>
</evidence>
<protein>
    <submittedName>
        <fullName evidence="3">Predicted protein</fullName>
    </submittedName>
</protein>
<dbReference type="AlphaFoldDB" id="C1MY11"/>
<dbReference type="PANTHER" id="PTHR15441:SF1">
    <property type="entry name" value="RIBONUCLEASE P PROTEIN SUBUNIT P14"/>
    <property type="match status" value="1"/>
</dbReference>
<dbReference type="Proteomes" id="UP000001876">
    <property type="component" value="Unassembled WGS sequence"/>
</dbReference>
<dbReference type="OrthoDB" id="10618287at2759"/>
<accession>C1MY11</accession>
<evidence type="ECO:0000256" key="1">
    <source>
        <dbReference type="ARBA" id="ARBA00010800"/>
    </source>
</evidence>
<proteinExistence type="inferred from homology"/>
<dbReference type="GO" id="GO:0030681">
    <property type="term" value="C:multimeric ribonuclease P complex"/>
    <property type="evidence" value="ECO:0007669"/>
    <property type="project" value="TreeGrafter"/>
</dbReference>
<name>C1MY11_MICPC</name>
<organism evidence="4">
    <name type="scientific">Micromonas pusilla (strain CCMP1545)</name>
    <name type="common">Picoplanktonic green alga</name>
    <dbReference type="NCBI Taxonomy" id="564608"/>
    <lineage>
        <taxon>Eukaryota</taxon>
        <taxon>Viridiplantae</taxon>
        <taxon>Chlorophyta</taxon>
        <taxon>Mamiellophyceae</taxon>
        <taxon>Mamiellales</taxon>
        <taxon>Mamiellaceae</taxon>
        <taxon>Micromonas</taxon>
    </lineage>
</organism>
<dbReference type="InterPro" id="IPR038085">
    <property type="entry name" value="Rnp2-like_sf"/>
</dbReference>
<dbReference type="Gene3D" id="3.30.70.3250">
    <property type="entry name" value="Ribonuclease P, Pop5 subunit"/>
    <property type="match status" value="1"/>
</dbReference>
<comment type="similarity">
    <text evidence="1">Belongs to the eukaryotic/archaeal RNase P protein component 2 family.</text>
</comment>
<dbReference type="OMA" id="TETHEGR"/>
<sequence length="153" mass="16040">MAPPADGANASFDGPSYHIPQRTLDLRCDSAYFRVRMELSGESAAETSSRQTFQTAVTHALVRAHGVVGGAIPIEHLGFFAPAAAATATATTTSGGEGIIKCHVDDVDVLRSSLSLLTETHEGRGCRLIVVDVAETLTRIAKPTTSRTAFDAG</sequence>
<evidence type="ECO:0000313" key="4">
    <source>
        <dbReference type="Proteomes" id="UP000001876"/>
    </source>
</evidence>
<dbReference type="InterPro" id="IPR002759">
    <property type="entry name" value="Pop5/Rpp14/Rnp2-like"/>
</dbReference>
<dbReference type="KEGG" id="mpp:MICPUCDRAFT_60359"/>
<dbReference type="GO" id="GO:0001682">
    <property type="term" value="P:tRNA 5'-leader removal"/>
    <property type="evidence" value="ECO:0007669"/>
    <property type="project" value="InterPro"/>
</dbReference>
<dbReference type="STRING" id="564608.C1MY11"/>
<dbReference type="EMBL" id="GG663742">
    <property type="protein sequence ID" value="EEH55252.1"/>
    <property type="molecule type" value="Genomic_DNA"/>
</dbReference>
<reference evidence="3 4" key="1">
    <citation type="journal article" date="2009" name="Science">
        <title>Green evolution and dynamic adaptations revealed by genomes of the marine picoeukaryotes Micromonas.</title>
        <authorList>
            <person name="Worden A.Z."/>
            <person name="Lee J.H."/>
            <person name="Mock T."/>
            <person name="Rouze P."/>
            <person name="Simmons M.P."/>
            <person name="Aerts A.L."/>
            <person name="Allen A.E."/>
            <person name="Cuvelier M.L."/>
            <person name="Derelle E."/>
            <person name="Everett M.V."/>
            <person name="Foulon E."/>
            <person name="Grimwood J."/>
            <person name="Gundlach H."/>
            <person name="Henrissat B."/>
            <person name="Napoli C."/>
            <person name="McDonald S.M."/>
            <person name="Parker M.S."/>
            <person name="Rombauts S."/>
            <person name="Salamov A."/>
            <person name="Von Dassow P."/>
            <person name="Badger J.H."/>
            <person name="Coutinho P.M."/>
            <person name="Demir E."/>
            <person name="Dubchak I."/>
            <person name="Gentemann C."/>
            <person name="Eikrem W."/>
            <person name="Gready J.E."/>
            <person name="John U."/>
            <person name="Lanier W."/>
            <person name="Lindquist E.A."/>
            <person name="Lucas S."/>
            <person name="Mayer K.F."/>
            <person name="Moreau H."/>
            <person name="Not F."/>
            <person name="Otillar R."/>
            <person name="Panaud O."/>
            <person name="Pangilinan J."/>
            <person name="Paulsen I."/>
            <person name="Piegu B."/>
            <person name="Poliakov A."/>
            <person name="Robbens S."/>
            <person name="Schmutz J."/>
            <person name="Toulza E."/>
            <person name="Wyss T."/>
            <person name="Zelensky A."/>
            <person name="Zhou K."/>
            <person name="Armbrust E.V."/>
            <person name="Bhattacharya D."/>
            <person name="Goodenough U.W."/>
            <person name="Van de Peer Y."/>
            <person name="Grigoriev I.V."/>
        </authorList>
    </citation>
    <scope>NUCLEOTIDE SEQUENCE [LARGE SCALE GENOMIC DNA]</scope>
    <source>
        <strain evidence="3 4">CCMP1545</strain>
    </source>
</reference>
<dbReference type="GO" id="GO:0033204">
    <property type="term" value="F:ribonuclease P RNA binding"/>
    <property type="evidence" value="ECO:0007669"/>
    <property type="project" value="TreeGrafter"/>
</dbReference>
<dbReference type="Pfam" id="PF01900">
    <property type="entry name" value="RNase_P_Rpp14"/>
    <property type="match status" value="1"/>
</dbReference>
<dbReference type="GeneID" id="9686231"/>
<dbReference type="PANTHER" id="PTHR15441">
    <property type="entry name" value="RIBONUCLEASE P PROTEIN SUBUNIT P14"/>
    <property type="match status" value="1"/>
</dbReference>